<dbReference type="PROSITE" id="PS51257">
    <property type="entry name" value="PROKAR_LIPOPROTEIN"/>
    <property type="match status" value="1"/>
</dbReference>
<dbReference type="Proteomes" id="UP000824109">
    <property type="component" value="Unassembled WGS sequence"/>
</dbReference>
<accession>A0A9D1MAV3</accession>
<feature type="chain" id="PRO_5039678966" evidence="2">
    <location>
        <begin position="24"/>
        <end position="294"/>
    </location>
</feature>
<dbReference type="InterPro" id="IPR001638">
    <property type="entry name" value="Solute-binding_3/MltF_N"/>
</dbReference>
<proteinExistence type="predicted"/>
<feature type="domain" description="Solute-binding protein family 3/N-terminal" evidence="3">
    <location>
        <begin position="47"/>
        <end position="282"/>
    </location>
</feature>
<gene>
    <name evidence="4" type="ORF">IAA61_03515</name>
</gene>
<comment type="caution">
    <text evidence="4">The sequence shown here is derived from an EMBL/GenBank/DDBJ whole genome shotgun (WGS) entry which is preliminary data.</text>
</comment>
<dbReference type="AlphaFoldDB" id="A0A9D1MAV3"/>
<dbReference type="PANTHER" id="PTHR35936">
    <property type="entry name" value="MEMBRANE-BOUND LYTIC MUREIN TRANSGLYCOSYLASE F"/>
    <property type="match status" value="1"/>
</dbReference>
<organism evidence="4 5">
    <name type="scientific">Candidatus Ornithomonoglobus merdipullorum</name>
    <dbReference type="NCBI Taxonomy" id="2840895"/>
    <lineage>
        <taxon>Bacteria</taxon>
        <taxon>Bacillati</taxon>
        <taxon>Bacillota</taxon>
        <taxon>Clostridia</taxon>
        <taxon>Candidatus Ornithomonoglobus</taxon>
    </lineage>
</organism>
<dbReference type="PANTHER" id="PTHR35936:SF17">
    <property type="entry name" value="ARGININE-BINDING EXTRACELLULAR PROTEIN ARTP"/>
    <property type="match status" value="1"/>
</dbReference>
<sequence length="294" mass="32069">MKRAITKAIALAAASVMGCMCLAGCGDTQTASTDGPLTLDAIKEKGTLTVATEAAYEPFEFLDGDTIVGYNADLFAKICEDLGVELEYIDLPFQGILAGLDAKKYDVVGATLGVTAERASKYTMTLPIENGTTVFVKRKGDDSINSIEDIGGKTIGTQTSCYNEEDTKNFNEQLISEGKEGYAQLLTYDSFPEAFMELKNGRIDLVAQNYASCASVIKNNPDDYEFVTGGGDDAQFVGTDTWVSWAVRKEDTELSDYINSEIKKFKEDGTMDELQMKWFGETTELPDSDYIPAE</sequence>
<reference evidence="4" key="1">
    <citation type="submission" date="2020-10" db="EMBL/GenBank/DDBJ databases">
        <authorList>
            <person name="Gilroy R."/>
        </authorList>
    </citation>
    <scope>NUCLEOTIDE SEQUENCE</scope>
    <source>
        <strain evidence="4">USAMLcec3-3695</strain>
    </source>
</reference>
<evidence type="ECO:0000313" key="4">
    <source>
        <dbReference type="EMBL" id="HIU56867.1"/>
    </source>
</evidence>
<dbReference type="Pfam" id="PF00497">
    <property type="entry name" value="SBP_bac_3"/>
    <property type="match status" value="1"/>
</dbReference>
<evidence type="ECO:0000313" key="5">
    <source>
        <dbReference type="Proteomes" id="UP000824109"/>
    </source>
</evidence>
<dbReference type="SUPFAM" id="SSF53850">
    <property type="entry name" value="Periplasmic binding protein-like II"/>
    <property type="match status" value="1"/>
</dbReference>
<dbReference type="SMART" id="SM00062">
    <property type="entry name" value="PBPb"/>
    <property type="match status" value="1"/>
</dbReference>
<name>A0A9D1MAV3_9FIRM</name>
<dbReference type="Gene3D" id="3.40.190.10">
    <property type="entry name" value="Periplasmic binding protein-like II"/>
    <property type="match status" value="2"/>
</dbReference>
<reference evidence="4" key="2">
    <citation type="journal article" date="2021" name="PeerJ">
        <title>Extensive microbial diversity within the chicken gut microbiome revealed by metagenomics and culture.</title>
        <authorList>
            <person name="Gilroy R."/>
            <person name="Ravi A."/>
            <person name="Getino M."/>
            <person name="Pursley I."/>
            <person name="Horton D.L."/>
            <person name="Alikhan N.F."/>
            <person name="Baker D."/>
            <person name="Gharbi K."/>
            <person name="Hall N."/>
            <person name="Watson M."/>
            <person name="Adriaenssens E.M."/>
            <person name="Foster-Nyarko E."/>
            <person name="Jarju S."/>
            <person name="Secka A."/>
            <person name="Antonio M."/>
            <person name="Oren A."/>
            <person name="Chaudhuri R.R."/>
            <person name="La Ragione R."/>
            <person name="Hildebrand F."/>
            <person name="Pallen M.J."/>
        </authorList>
    </citation>
    <scope>NUCLEOTIDE SEQUENCE</scope>
    <source>
        <strain evidence="4">USAMLcec3-3695</strain>
    </source>
</reference>
<evidence type="ECO:0000259" key="3">
    <source>
        <dbReference type="SMART" id="SM00062"/>
    </source>
</evidence>
<feature type="signal peptide" evidence="2">
    <location>
        <begin position="1"/>
        <end position="23"/>
    </location>
</feature>
<protein>
    <submittedName>
        <fullName evidence="4">Transporter substrate-binding domain-containing protein</fullName>
    </submittedName>
</protein>
<evidence type="ECO:0000256" key="2">
    <source>
        <dbReference type="SAM" id="SignalP"/>
    </source>
</evidence>
<dbReference type="EMBL" id="DVNB01000035">
    <property type="protein sequence ID" value="HIU56867.1"/>
    <property type="molecule type" value="Genomic_DNA"/>
</dbReference>
<evidence type="ECO:0000256" key="1">
    <source>
        <dbReference type="ARBA" id="ARBA00022729"/>
    </source>
</evidence>
<keyword evidence="1 2" id="KW-0732">Signal</keyword>